<name>A0ABP6RWF0_9PSEU</name>
<evidence type="ECO:0000256" key="1">
    <source>
        <dbReference type="SAM" id="MobiDB-lite"/>
    </source>
</evidence>
<accession>A0ABP6RWF0</accession>
<proteinExistence type="predicted"/>
<sequence length="298" mass="29822">MRVFVTGASGWIGSAVTAELLANGHEVLGLARSDRSAAAVAAAGADVVRGDLDDPEGLAAAAAKADAVVHLAFKHEFGAFTAAGRTEEAAVRGMLDALAGSDRPFLLASGLAGFAAGGEPPTELDPSPHEGAGSARGGSENLALSYVDRGVRAVALRFAPTVHGAGDPGFTAQLVKVAKKRGVAGYIGDGTNRWAAVHRSDAARLARLALDGAPAGTRVHAVAEEGLLARDIAAAIGDHLGLPTASIDPRDAAEHFGWIGGFFGADAAGSNARTRELLGWAPTGPGLIADIAAGGYSG</sequence>
<feature type="region of interest" description="Disordered" evidence="1">
    <location>
        <begin position="117"/>
        <end position="138"/>
    </location>
</feature>
<dbReference type="EMBL" id="BAAAYK010000038">
    <property type="protein sequence ID" value="GAA3361982.1"/>
    <property type="molecule type" value="Genomic_DNA"/>
</dbReference>
<dbReference type="PANTHER" id="PTHR48079">
    <property type="entry name" value="PROTEIN YEEZ"/>
    <property type="match status" value="1"/>
</dbReference>
<dbReference type="InterPro" id="IPR001509">
    <property type="entry name" value="Epimerase_deHydtase"/>
</dbReference>
<protein>
    <submittedName>
        <fullName evidence="3">SDR family oxidoreductase</fullName>
    </submittedName>
</protein>
<dbReference type="InterPro" id="IPR051783">
    <property type="entry name" value="NAD(P)-dependent_oxidoreduct"/>
</dbReference>
<evidence type="ECO:0000313" key="3">
    <source>
        <dbReference type="EMBL" id="GAA3361982.1"/>
    </source>
</evidence>
<dbReference type="Pfam" id="PF01370">
    <property type="entry name" value="Epimerase"/>
    <property type="match status" value="1"/>
</dbReference>
<keyword evidence="4" id="KW-1185">Reference proteome</keyword>
<comment type="caution">
    <text evidence="3">The sequence shown here is derived from an EMBL/GenBank/DDBJ whole genome shotgun (WGS) entry which is preliminary data.</text>
</comment>
<dbReference type="SUPFAM" id="SSF51735">
    <property type="entry name" value="NAD(P)-binding Rossmann-fold domains"/>
    <property type="match status" value="1"/>
</dbReference>
<reference evidence="4" key="1">
    <citation type="journal article" date="2019" name="Int. J. Syst. Evol. Microbiol.">
        <title>The Global Catalogue of Microorganisms (GCM) 10K type strain sequencing project: providing services to taxonomists for standard genome sequencing and annotation.</title>
        <authorList>
            <consortium name="The Broad Institute Genomics Platform"/>
            <consortium name="The Broad Institute Genome Sequencing Center for Infectious Disease"/>
            <person name="Wu L."/>
            <person name="Ma J."/>
        </authorList>
    </citation>
    <scope>NUCLEOTIDE SEQUENCE [LARGE SCALE GENOMIC DNA]</scope>
    <source>
        <strain evidence="4">JCM 9687</strain>
    </source>
</reference>
<feature type="domain" description="NAD-dependent epimerase/dehydratase" evidence="2">
    <location>
        <begin position="3"/>
        <end position="212"/>
    </location>
</feature>
<dbReference type="CDD" id="cd05262">
    <property type="entry name" value="SDR_a7"/>
    <property type="match status" value="1"/>
</dbReference>
<dbReference type="PANTHER" id="PTHR48079:SF6">
    <property type="entry name" value="NAD(P)-BINDING DOMAIN-CONTAINING PROTEIN-RELATED"/>
    <property type="match status" value="1"/>
</dbReference>
<dbReference type="RefSeq" id="WP_258349473.1">
    <property type="nucleotide sequence ID" value="NZ_BAAAYK010000038.1"/>
</dbReference>
<dbReference type="Gene3D" id="3.40.50.720">
    <property type="entry name" value="NAD(P)-binding Rossmann-like Domain"/>
    <property type="match status" value="1"/>
</dbReference>
<dbReference type="Proteomes" id="UP001500483">
    <property type="component" value="Unassembled WGS sequence"/>
</dbReference>
<evidence type="ECO:0000259" key="2">
    <source>
        <dbReference type="Pfam" id="PF01370"/>
    </source>
</evidence>
<organism evidence="3 4">
    <name type="scientific">Saccharopolyspora gregorii</name>
    <dbReference type="NCBI Taxonomy" id="33914"/>
    <lineage>
        <taxon>Bacteria</taxon>
        <taxon>Bacillati</taxon>
        <taxon>Actinomycetota</taxon>
        <taxon>Actinomycetes</taxon>
        <taxon>Pseudonocardiales</taxon>
        <taxon>Pseudonocardiaceae</taxon>
        <taxon>Saccharopolyspora</taxon>
    </lineage>
</organism>
<gene>
    <name evidence="3" type="ORF">GCM10020366_48100</name>
</gene>
<evidence type="ECO:0000313" key="4">
    <source>
        <dbReference type="Proteomes" id="UP001500483"/>
    </source>
</evidence>
<dbReference type="InterPro" id="IPR036291">
    <property type="entry name" value="NAD(P)-bd_dom_sf"/>
</dbReference>